<keyword evidence="3" id="KW-1185">Reference proteome</keyword>
<proteinExistence type="predicted"/>
<sequence>MQRTRASHRATLRGSAYHHPLNGTTFSKTRRTSIVKVYAQTQDVETVTMEYELPSIVVEDLSMDTNDSSTLYSGRASLGRHSVLTLVDTPQRRRKVNVGSVGSPVSVWSDDNTLTATPLKHEKINAQEPFFSTSLEQYPMSPPLGYLQSTSVRSLASIIEPLQSLATPSGADNLGYAAEERVKSIAETPSFILSTHTAVYTTQSTTPQTRELRKRGRNSNLRDLYTRGDSSRPAHQDTSMAVYPVCSFEHRLTLAILEAMECAPAQRKSAGERGVGKKSKHLSVKLAQQLGGLRRRLGSPTDGLGW</sequence>
<feature type="region of interest" description="Disordered" evidence="1">
    <location>
        <begin position="203"/>
        <end position="236"/>
    </location>
</feature>
<accession>A0A0C3SDU9</accession>
<feature type="compositionally biased region" description="Basic and acidic residues" evidence="1">
    <location>
        <begin position="224"/>
        <end position="235"/>
    </location>
</feature>
<dbReference type="AlphaFoldDB" id="A0A0C3SDU9"/>
<protein>
    <submittedName>
        <fullName evidence="2">Uncharacterized protein</fullName>
    </submittedName>
</protein>
<gene>
    <name evidence="2" type="ORF">PHLGIDRAFT_289608</name>
</gene>
<dbReference type="EMBL" id="KN840460">
    <property type="protein sequence ID" value="KIP09955.1"/>
    <property type="molecule type" value="Genomic_DNA"/>
</dbReference>
<reference evidence="2 3" key="1">
    <citation type="journal article" date="2014" name="PLoS Genet.">
        <title>Analysis of the Phlebiopsis gigantea genome, transcriptome and secretome provides insight into its pioneer colonization strategies of wood.</title>
        <authorList>
            <person name="Hori C."/>
            <person name="Ishida T."/>
            <person name="Igarashi K."/>
            <person name="Samejima M."/>
            <person name="Suzuki H."/>
            <person name="Master E."/>
            <person name="Ferreira P."/>
            <person name="Ruiz-Duenas F.J."/>
            <person name="Held B."/>
            <person name="Canessa P."/>
            <person name="Larrondo L.F."/>
            <person name="Schmoll M."/>
            <person name="Druzhinina I.S."/>
            <person name="Kubicek C.P."/>
            <person name="Gaskell J.A."/>
            <person name="Kersten P."/>
            <person name="St John F."/>
            <person name="Glasner J."/>
            <person name="Sabat G."/>
            <person name="Splinter BonDurant S."/>
            <person name="Syed K."/>
            <person name="Yadav J."/>
            <person name="Mgbeahuruike A.C."/>
            <person name="Kovalchuk A."/>
            <person name="Asiegbu F.O."/>
            <person name="Lackner G."/>
            <person name="Hoffmeister D."/>
            <person name="Rencoret J."/>
            <person name="Gutierrez A."/>
            <person name="Sun H."/>
            <person name="Lindquist E."/>
            <person name="Barry K."/>
            <person name="Riley R."/>
            <person name="Grigoriev I.V."/>
            <person name="Henrissat B."/>
            <person name="Kues U."/>
            <person name="Berka R.M."/>
            <person name="Martinez A.T."/>
            <person name="Covert S.F."/>
            <person name="Blanchette R.A."/>
            <person name="Cullen D."/>
        </authorList>
    </citation>
    <scope>NUCLEOTIDE SEQUENCE [LARGE SCALE GENOMIC DNA]</scope>
    <source>
        <strain evidence="2 3">11061_1 CR5-6</strain>
    </source>
</reference>
<dbReference type="HOGENOM" id="CLU_909470_0_0_1"/>
<evidence type="ECO:0000313" key="3">
    <source>
        <dbReference type="Proteomes" id="UP000053257"/>
    </source>
</evidence>
<evidence type="ECO:0000256" key="1">
    <source>
        <dbReference type="SAM" id="MobiDB-lite"/>
    </source>
</evidence>
<organism evidence="2 3">
    <name type="scientific">Phlebiopsis gigantea (strain 11061_1 CR5-6)</name>
    <name type="common">White-rot fungus</name>
    <name type="synonym">Peniophora gigantea</name>
    <dbReference type="NCBI Taxonomy" id="745531"/>
    <lineage>
        <taxon>Eukaryota</taxon>
        <taxon>Fungi</taxon>
        <taxon>Dikarya</taxon>
        <taxon>Basidiomycota</taxon>
        <taxon>Agaricomycotina</taxon>
        <taxon>Agaricomycetes</taxon>
        <taxon>Polyporales</taxon>
        <taxon>Phanerochaetaceae</taxon>
        <taxon>Phlebiopsis</taxon>
    </lineage>
</organism>
<dbReference type="Proteomes" id="UP000053257">
    <property type="component" value="Unassembled WGS sequence"/>
</dbReference>
<evidence type="ECO:0000313" key="2">
    <source>
        <dbReference type="EMBL" id="KIP09955.1"/>
    </source>
</evidence>
<name>A0A0C3SDU9_PHLG1</name>